<dbReference type="SUPFAM" id="SSF53335">
    <property type="entry name" value="S-adenosyl-L-methionine-dependent methyltransferases"/>
    <property type="match status" value="1"/>
</dbReference>
<dbReference type="GO" id="GO:0008168">
    <property type="term" value="F:methyltransferase activity"/>
    <property type="evidence" value="ECO:0007669"/>
    <property type="project" value="UniProtKB-KW"/>
</dbReference>
<dbReference type="STRING" id="35752.SAMN05421541_109137"/>
<dbReference type="Pfam" id="PF13489">
    <property type="entry name" value="Methyltransf_23"/>
    <property type="match status" value="1"/>
</dbReference>
<dbReference type="GO" id="GO:0032259">
    <property type="term" value="P:methylation"/>
    <property type="evidence" value="ECO:0007669"/>
    <property type="project" value="UniProtKB-KW"/>
</dbReference>
<sequence>MRVPDAIFAHPRLAAVYDTFDGDRGDLDAYLDIVADLGAHRILDFGCGTGSLTARLPAGCDVTGYDPAAASLDIARTKSGTVDWRDTLTGLSGFDLVLMTGNVAQVFLTDDDWAHTLHTIHDLLRPGGHLVFETRRPEYRAWDEWAQRRPETRHVPGIGPVEQHFTLTEVHLPLVSFRYRYTFPDGETLTSDSTLRFRDRYDLDAGLTAAGFRITDVRQAPDRPAQQRVFLCEKP</sequence>
<keyword evidence="1" id="KW-0808">Transferase</keyword>
<keyword evidence="2" id="KW-1185">Reference proteome</keyword>
<dbReference type="CDD" id="cd02440">
    <property type="entry name" value="AdoMet_MTases"/>
    <property type="match status" value="1"/>
</dbReference>
<dbReference type="InterPro" id="IPR029063">
    <property type="entry name" value="SAM-dependent_MTases_sf"/>
</dbReference>
<dbReference type="AlphaFoldDB" id="A0A1I2I166"/>
<keyword evidence="1" id="KW-0489">Methyltransferase</keyword>
<evidence type="ECO:0000313" key="1">
    <source>
        <dbReference type="EMBL" id="SFF35393.1"/>
    </source>
</evidence>
<reference evidence="1 2" key="1">
    <citation type="submission" date="2016-10" db="EMBL/GenBank/DDBJ databases">
        <authorList>
            <person name="de Groot N.N."/>
        </authorList>
    </citation>
    <scope>NUCLEOTIDE SEQUENCE [LARGE SCALE GENOMIC DNA]</scope>
    <source>
        <strain evidence="1 2">DSM 43019</strain>
    </source>
</reference>
<dbReference type="Proteomes" id="UP000199645">
    <property type="component" value="Unassembled WGS sequence"/>
</dbReference>
<protein>
    <submittedName>
        <fullName evidence="1">Methyltransferase domain-containing protein</fullName>
    </submittedName>
</protein>
<organism evidence="1 2">
    <name type="scientific">Actinoplanes philippinensis</name>
    <dbReference type="NCBI Taxonomy" id="35752"/>
    <lineage>
        <taxon>Bacteria</taxon>
        <taxon>Bacillati</taxon>
        <taxon>Actinomycetota</taxon>
        <taxon>Actinomycetes</taxon>
        <taxon>Micromonosporales</taxon>
        <taxon>Micromonosporaceae</taxon>
        <taxon>Actinoplanes</taxon>
    </lineage>
</organism>
<proteinExistence type="predicted"/>
<evidence type="ECO:0000313" key="2">
    <source>
        <dbReference type="Proteomes" id="UP000199645"/>
    </source>
</evidence>
<dbReference type="PANTHER" id="PTHR42912:SF80">
    <property type="entry name" value="METHYLTRANSFERASE DOMAIN-CONTAINING PROTEIN"/>
    <property type="match status" value="1"/>
</dbReference>
<gene>
    <name evidence="1" type="ORF">SAMN05421541_109137</name>
</gene>
<dbReference type="PANTHER" id="PTHR42912">
    <property type="entry name" value="METHYLTRANSFERASE"/>
    <property type="match status" value="1"/>
</dbReference>
<name>A0A1I2I166_9ACTN</name>
<dbReference type="InterPro" id="IPR050508">
    <property type="entry name" value="Methyltransf_Superfamily"/>
</dbReference>
<accession>A0A1I2I166</accession>
<dbReference type="Gene3D" id="3.40.50.150">
    <property type="entry name" value="Vaccinia Virus protein VP39"/>
    <property type="match status" value="1"/>
</dbReference>
<dbReference type="EMBL" id="FONV01000009">
    <property type="protein sequence ID" value="SFF35393.1"/>
    <property type="molecule type" value="Genomic_DNA"/>
</dbReference>